<dbReference type="AlphaFoldDB" id="A0A6I3IR14"/>
<name>A0A6I3IR14_9MICO</name>
<sequence length="202" mass="21270">MTRHDWLVRQGRWRWPDVARLLVAALVPLVWVVYGAPAAAAMFLALGGAMAARFLDLPRRHDLACQVVLALSAWWAADGSYDRVRWLDLVAHAGSGAALALLVLRLLPQAPTRGASPAAGERRRRVATTTLSVLALGVVWELGELAGHLWLDPAIHVTYADSLSDLVADGAGALVAAPVATRVSPAASGRSAAASAGSPRHS</sequence>
<gene>
    <name evidence="2" type="ORF">GGG17_10495</name>
</gene>
<dbReference type="Pfam" id="PF09997">
    <property type="entry name" value="DUF2238"/>
    <property type="match status" value="1"/>
</dbReference>
<protein>
    <submittedName>
        <fullName evidence="2">Uncharacterized protein</fullName>
    </submittedName>
</protein>
<keyword evidence="3" id="KW-1185">Reference proteome</keyword>
<dbReference type="EMBL" id="WLVL01000039">
    <property type="protein sequence ID" value="MTB72390.1"/>
    <property type="molecule type" value="Genomic_DNA"/>
</dbReference>
<dbReference type="InterPro" id="IPR014509">
    <property type="entry name" value="YjdF-like"/>
</dbReference>
<dbReference type="Proteomes" id="UP000431092">
    <property type="component" value="Unassembled WGS sequence"/>
</dbReference>
<reference evidence="2 3" key="1">
    <citation type="submission" date="2019-11" db="EMBL/GenBank/DDBJ databases">
        <title>Whole genome sequencing identifies a novel species of the genus Arsenicicoccus isolated from human blood.</title>
        <authorList>
            <person name="Jeong J.H."/>
            <person name="Kweon O.J."/>
            <person name="Kim H.R."/>
            <person name="Kim T.-H."/>
            <person name="Ha S.-M."/>
            <person name="Lee M.-K."/>
        </authorList>
    </citation>
    <scope>NUCLEOTIDE SEQUENCE [LARGE SCALE GENOMIC DNA]</scope>
    <source>
        <strain evidence="2 3">MKL-02</strain>
    </source>
</reference>
<dbReference type="RefSeq" id="WP_154593683.1">
    <property type="nucleotide sequence ID" value="NZ_WLVL01000039.1"/>
</dbReference>
<keyword evidence="1" id="KW-0472">Membrane</keyword>
<keyword evidence="1" id="KW-0812">Transmembrane</keyword>
<proteinExistence type="predicted"/>
<comment type="caution">
    <text evidence="2">The sequence shown here is derived from an EMBL/GenBank/DDBJ whole genome shotgun (WGS) entry which is preliminary data.</text>
</comment>
<feature type="transmembrane region" description="Helical" evidence="1">
    <location>
        <begin position="20"/>
        <end position="49"/>
    </location>
</feature>
<evidence type="ECO:0000313" key="2">
    <source>
        <dbReference type="EMBL" id="MTB72390.1"/>
    </source>
</evidence>
<accession>A0A6I3IR14</accession>
<evidence type="ECO:0000256" key="1">
    <source>
        <dbReference type="SAM" id="Phobius"/>
    </source>
</evidence>
<keyword evidence="1" id="KW-1133">Transmembrane helix</keyword>
<organism evidence="2 3">
    <name type="scientific">Arsenicicoccus cauae</name>
    <dbReference type="NCBI Taxonomy" id="2663847"/>
    <lineage>
        <taxon>Bacteria</taxon>
        <taxon>Bacillati</taxon>
        <taxon>Actinomycetota</taxon>
        <taxon>Actinomycetes</taxon>
        <taxon>Micrococcales</taxon>
        <taxon>Intrasporangiaceae</taxon>
        <taxon>Arsenicicoccus</taxon>
    </lineage>
</organism>
<evidence type="ECO:0000313" key="3">
    <source>
        <dbReference type="Proteomes" id="UP000431092"/>
    </source>
</evidence>